<dbReference type="InterPro" id="IPR017475">
    <property type="entry name" value="EPS_sugar_tfrase"/>
</dbReference>
<feature type="transmembrane region" description="Helical" evidence="7">
    <location>
        <begin position="62"/>
        <end position="82"/>
    </location>
</feature>
<feature type="transmembrane region" description="Helical" evidence="7">
    <location>
        <begin position="7"/>
        <end position="28"/>
    </location>
</feature>
<keyword evidence="3" id="KW-0808">Transferase</keyword>
<evidence type="ECO:0000313" key="10">
    <source>
        <dbReference type="Proteomes" id="UP000006875"/>
    </source>
</evidence>
<proteinExistence type="inferred from homology"/>
<dbReference type="NCBIfam" id="TIGR03025">
    <property type="entry name" value="EPS_sugtrans"/>
    <property type="match status" value="1"/>
</dbReference>
<dbReference type="GO" id="GO:0016020">
    <property type="term" value="C:membrane"/>
    <property type="evidence" value="ECO:0007669"/>
    <property type="project" value="UniProtKB-SubCell"/>
</dbReference>
<keyword evidence="4 7" id="KW-0812">Transmembrane</keyword>
<evidence type="ECO:0000256" key="1">
    <source>
        <dbReference type="ARBA" id="ARBA00004141"/>
    </source>
</evidence>
<dbReference type="InterPro" id="IPR003362">
    <property type="entry name" value="Bact_transf"/>
</dbReference>
<keyword evidence="5 7" id="KW-1133">Transmembrane helix</keyword>
<dbReference type="PANTHER" id="PTHR30576:SF0">
    <property type="entry name" value="UNDECAPRENYL-PHOSPHATE N-ACETYLGALACTOSAMINYL 1-PHOSPHATE TRANSFERASE-RELATED"/>
    <property type="match status" value="1"/>
</dbReference>
<feature type="transmembrane region" description="Helical" evidence="7">
    <location>
        <begin position="34"/>
        <end position="50"/>
    </location>
</feature>
<comment type="similarity">
    <text evidence="2">Belongs to the bacterial sugar transferase family.</text>
</comment>
<evidence type="ECO:0000256" key="7">
    <source>
        <dbReference type="SAM" id="Phobius"/>
    </source>
</evidence>
<dbReference type="KEGG" id="ipo:Ilyop_2690"/>
<evidence type="ECO:0000256" key="2">
    <source>
        <dbReference type="ARBA" id="ARBA00006464"/>
    </source>
</evidence>
<dbReference type="Proteomes" id="UP000006875">
    <property type="component" value="Plasmid pILYOP01"/>
</dbReference>
<evidence type="ECO:0000256" key="6">
    <source>
        <dbReference type="ARBA" id="ARBA00023136"/>
    </source>
</evidence>
<dbReference type="PANTHER" id="PTHR30576">
    <property type="entry name" value="COLANIC BIOSYNTHESIS UDP-GLUCOSE LIPID CARRIER TRANSFERASE"/>
    <property type="match status" value="1"/>
</dbReference>
<dbReference type="EMBL" id="CP002282">
    <property type="protein sequence ID" value="ADO84446.1"/>
    <property type="molecule type" value="Genomic_DNA"/>
</dbReference>
<sequence length="416" mass="49481">MKTRHLGYFRTVYIILFYFLFYFGNFYYGTPMKIYVYTIFFMLYFYYYLTDFLNFDDKKGKYSPWITSSVINIALSILLWSFSKSNILFFKFLILWFFSNILREIIVKFVKQDTKAIFVGSQEDFEKCILGSRINFFNFVRRIKDLNEMNIFSCLEDEGIEAVVVKEEISNVHQNEFLKMKLRGIRVLLTWQYQEEIEKKIDVKNISDKWFLLSSGFEILSDGFEKKVKTIADIGLAIIFGILTLPIMILSSVIIKLESEGPVFYRQKRVGLGGKEFELIKFRSMRADAEKNGPQWSSENDPRITKFGNFMRKARIDELPQLWNILKGEMSFIGPRPERRIFIDQLERELPYYNMRHLVRPGLTGWAQVMYPYGSSIEDSLRKLEYDLYYIKHQKIILDILIFFKTIKIVLFGKGR</sequence>
<protein>
    <submittedName>
        <fullName evidence="9">Exopolysaccharide biosynthesis polyprenyl glycosylphosphotransferase</fullName>
    </submittedName>
</protein>
<feature type="domain" description="Bacterial sugar transferase" evidence="8">
    <location>
        <begin position="229"/>
        <end position="411"/>
    </location>
</feature>
<gene>
    <name evidence="9" type="ordered locus">Ilyop_2690</name>
</gene>
<comment type="subcellular location">
    <subcellularLocation>
        <location evidence="1">Membrane</location>
        <topology evidence="1">Multi-pass membrane protein</topology>
    </subcellularLocation>
</comment>
<evidence type="ECO:0000256" key="3">
    <source>
        <dbReference type="ARBA" id="ARBA00022679"/>
    </source>
</evidence>
<dbReference type="Pfam" id="PF02397">
    <property type="entry name" value="Bac_transf"/>
    <property type="match status" value="1"/>
</dbReference>
<organism evidence="9 10">
    <name type="scientific">Ilyobacter polytropus (strain ATCC 51220 / DSM 2926 / LMG 16218 / CuHBu1)</name>
    <dbReference type="NCBI Taxonomy" id="572544"/>
    <lineage>
        <taxon>Bacteria</taxon>
        <taxon>Fusobacteriati</taxon>
        <taxon>Fusobacteriota</taxon>
        <taxon>Fusobacteriia</taxon>
        <taxon>Fusobacteriales</taxon>
        <taxon>Fusobacteriaceae</taxon>
        <taxon>Ilyobacter</taxon>
    </lineage>
</organism>
<feature type="transmembrane region" description="Helical" evidence="7">
    <location>
        <begin position="234"/>
        <end position="255"/>
    </location>
</feature>
<evidence type="ECO:0000256" key="4">
    <source>
        <dbReference type="ARBA" id="ARBA00022692"/>
    </source>
</evidence>
<evidence type="ECO:0000256" key="5">
    <source>
        <dbReference type="ARBA" id="ARBA00022989"/>
    </source>
</evidence>
<name>E3HCQ1_ILYPC</name>
<evidence type="ECO:0000313" key="9">
    <source>
        <dbReference type="EMBL" id="ADO84446.1"/>
    </source>
</evidence>
<evidence type="ECO:0000259" key="8">
    <source>
        <dbReference type="Pfam" id="PF02397"/>
    </source>
</evidence>
<keyword evidence="9" id="KW-0614">Plasmid</keyword>
<accession>E3HCQ1</accession>
<dbReference type="OrthoDB" id="9808602at2"/>
<geneLocation type="plasmid" evidence="9 10">
    <name>pILYOP01</name>
</geneLocation>
<feature type="transmembrane region" description="Helical" evidence="7">
    <location>
        <begin position="88"/>
        <end position="106"/>
    </location>
</feature>
<dbReference type="GO" id="GO:0016780">
    <property type="term" value="F:phosphotransferase activity, for other substituted phosphate groups"/>
    <property type="evidence" value="ECO:0007669"/>
    <property type="project" value="TreeGrafter"/>
</dbReference>
<dbReference type="AlphaFoldDB" id="E3HCQ1"/>
<dbReference type="HOGENOM" id="CLU_024920_0_0_0"/>
<reference evidence="9 10" key="1">
    <citation type="journal article" date="2010" name="Stand. Genomic Sci.">
        <title>Complete genome sequence of Ilyobacter polytropus type strain (CuHbu1).</title>
        <authorList>
            <person name="Sikorski J."/>
            <person name="Chertkov O."/>
            <person name="Lapidus A."/>
            <person name="Nolan M."/>
            <person name="Lucas S."/>
            <person name="Del Rio T.G."/>
            <person name="Tice H."/>
            <person name="Cheng J.F."/>
            <person name="Tapia R."/>
            <person name="Han C."/>
            <person name="Goodwin L."/>
            <person name="Pitluck S."/>
            <person name="Liolios K."/>
            <person name="Ivanova N."/>
            <person name="Mavromatis K."/>
            <person name="Mikhailova N."/>
            <person name="Pati A."/>
            <person name="Chen A."/>
            <person name="Palaniappan K."/>
            <person name="Land M."/>
            <person name="Hauser L."/>
            <person name="Chang Y.J."/>
            <person name="Jeffries C.D."/>
            <person name="Brambilla E."/>
            <person name="Yasawong M."/>
            <person name="Rohde M."/>
            <person name="Pukall R."/>
            <person name="Spring S."/>
            <person name="Goker M."/>
            <person name="Woyke T."/>
            <person name="Bristow J."/>
            <person name="Eisen J.A."/>
            <person name="Markowitz V."/>
            <person name="Hugenholtz P."/>
            <person name="Kyrpides N.C."/>
            <person name="Klenk H.P."/>
        </authorList>
    </citation>
    <scope>NUCLEOTIDE SEQUENCE [LARGE SCALE GENOMIC DNA]</scope>
    <source>
        <strain evidence="10">ATCC 51220 / DSM 2926 / LMG 16218 / CuHBu1</strain>
        <plasmid evidence="10">pILYOP01</plasmid>
    </source>
</reference>
<dbReference type="RefSeq" id="WP_013389103.1">
    <property type="nucleotide sequence ID" value="NC_014633.1"/>
</dbReference>
<keyword evidence="6 7" id="KW-0472">Membrane</keyword>
<keyword evidence="10" id="KW-1185">Reference proteome</keyword>